<dbReference type="PIRSF" id="PIRSF000103">
    <property type="entry name" value="HIBADH"/>
    <property type="match status" value="1"/>
</dbReference>
<name>A0A348WM26_9GAMM</name>
<dbReference type="InterPro" id="IPR008927">
    <property type="entry name" value="6-PGluconate_DH-like_C_sf"/>
</dbReference>
<feature type="domain" description="3-hydroxyisobutyrate dehydrogenase-like NAD-binding" evidence="6">
    <location>
        <begin position="167"/>
        <end position="284"/>
    </location>
</feature>
<dbReference type="InterPro" id="IPR013328">
    <property type="entry name" value="6PGD_dom2"/>
</dbReference>
<dbReference type="InterPro" id="IPR029154">
    <property type="entry name" value="HIBADH-like_NADP-bd"/>
</dbReference>
<dbReference type="InterPro" id="IPR015815">
    <property type="entry name" value="HIBADH-related"/>
</dbReference>
<dbReference type="InterPro" id="IPR036291">
    <property type="entry name" value="NAD(P)-bd_dom_sf"/>
</dbReference>
<dbReference type="SUPFAM" id="SSF51735">
    <property type="entry name" value="NAD(P)-binding Rossmann-fold domains"/>
    <property type="match status" value="1"/>
</dbReference>
<dbReference type="Gene3D" id="3.40.50.720">
    <property type="entry name" value="NAD(P)-binding Rossmann-like Domain"/>
    <property type="match status" value="1"/>
</dbReference>
<dbReference type="InterPro" id="IPR002204">
    <property type="entry name" value="3-OH-isobutyrate_DH-rel_CS"/>
</dbReference>
<evidence type="ECO:0000256" key="4">
    <source>
        <dbReference type="PIRSR" id="PIRSR000103-1"/>
    </source>
</evidence>
<comment type="similarity">
    <text evidence="1">Belongs to the HIBADH-related family.</text>
</comment>
<dbReference type="STRING" id="314276.OS145_00385"/>
<dbReference type="PANTHER" id="PTHR43060">
    <property type="entry name" value="3-HYDROXYISOBUTYRATE DEHYDROGENASE-LIKE 1, MITOCHONDRIAL-RELATED"/>
    <property type="match status" value="1"/>
</dbReference>
<evidence type="ECO:0000256" key="1">
    <source>
        <dbReference type="ARBA" id="ARBA00009080"/>
    </source>
</evidence>
<proteinExistence type="inferred from homology"/>
<accession>A0A348WM26</accession>
<keyword evidence="2" id="KW-0560">Oxidoreductase</keyword>
<comment type="caution">
    <text evidence="7">The sequence shown here is derived from an EMBL/GenBank/DDBJ whole genome shotgun (WGS) entry which is preliminary data.</text>
</comment>
<dbReference type="GO" id="GO:0016054">
    <property type="term" value="P:organic acid catabolic process"/>
    <property type="evidence" value="ECO:0007669"/>
    <property type="project" value="UniProtKB-ARBA"/>
</dbReference>
<dbReference type="Pfam" id="PF14833">
    <property type="entry name" value="NAD_binding_11"/>
    <property type="match status" value="1"/>
</dbReference>
<dbReference type="Gene3D" id="1.10.1040.10">
    <property type="entry name" value="N-(1-d-carboxylethyl)-l-norvaline Dehydrogenase, domain 2"/>
    <property type="match status" value="1"/>
</dbReference>
<evidence type="ECO:0000256" key="3">
    <source>
        <dbReference type="ARBA" id="ARBA00023027"/>
    </source>
</evidence>
<evidence type="ECO:0000313" key="7">
    <source>
        <dbReference type="EMBL" id="HAR55588.1"/>
    </source>
</evidence>
<organism evidence="7 8">
    <name type="scientific">Idiomarina baltica</name>
    <dbReference type="NCBI Taxonomy" id="190892"/>
    <lineage>
        <taxon>Bacteria</taxon>
        <taxon>Pseudomonadati</taxon>
        <taxon>Pseudomonadota</taxon>
        <taxon>Gammaproteobacteria</taxon>
        <taxon>Alteromonadales</taxon>
        <taxon>Idiomarinaceae</taxon>
        <taxon>Idiomarina</taxon>
    </lineage>
</organism>
<protein>
    <submittedName>
        <fullName evidence="7">Oxidoreductase</fullName>
    </submittedName>
</protein>
<feature type="active site" evidence="4">
    <location>
        <position position="173"/>
    </location>
</feature>
<dbReference type="GO" id="GO:0016491">
    <property type="term" value="F:oxidoreductase activity"/>
    <property type="evidence" value="ECO:0007669"/>
    <property type="project" value="UniProtKB-KW"/>
</dbReference>
<dbReference type="GO" id="GO:0051287">
    <property type="term" value="F:NAD binding"/>
    <property type="evidence" value="ECO:0007669"/>
    <property type="project" value="InterPro"/>
</dbReference>
<evidence type="ECO:0000259" key="5">
    <source>
        <dbReference type="Pfam" id="PF03446"/>
    </source>
</evidence>
<feature type="domain" description="6-phosphogluconate dehydrogenase NADP-binding" evidence="5">
    <location>
        <begin position="6"/>
        <end position="164"/>
    </location>
</feature>
<dbReference type="SUPFAM" id="SSF48179">
    <property type="entry name" value="6-phosphogluconate dehydrogenase C-terminal domain-like"/>
    <property type="match status" value="1"/>
</dbReference>
<dbReference type="Pfam" id="PF03446">
    <property type="entry name" value="NAD_binding_2"/>
    <property type="match status" value="1"/>
</dbReference>
<dbReference type="AlphaFoldDB" id="A0A348WM26"/>
<sequence length="296" mass="31799">MGQRCSFIGLGVMGYPMAGHLQQQGFDVCVYNRTSSKAEQWVNEYQGCRADTPAQAAADADFVMVCVGNDDDVRSVFYGEDGLLAQLKSGAIVIDHTTASADLARELDTAVTQHQGEFLDAPVSGGQAGAEKGILTTMVGGEQATFDKAQPVLNCYAKKIVRMGEAGKGQLAKMVNQVCIANVIQGVAEGLHLARKVGLDPDALVDAIGAGAAGSWQLVNRYRTMWDQEYDHGFAVDWMRKDLGIAIAEANRHGAALPSTAMIDQYYAEVQSLGGSRWDTSSLMVRLDKLAGDWEK</sequence>
<keyword evidence="3" id="KW-0520">NAD</keyword>
<evidence type="ECO:0000259" key="6">
    <source>
        <dbReference type="Pfam" id="PF14833"/>
    </source>
</evidence>
<evidence type="ECO:0000313" key="8">
    <source>
        <dbReference type="Proteomes" id="UP000262878"/>
    </source>
</evidence>
<dbReference type="PANTHER" id="PTHR43060:SF15">
    <property type="entry name" value="3-HYDROXYISOBUTYRATE DEHYDROGENASE-LIKE 1, MITOCHONDRIAL-RELATED"/>
    <property type="match status" value="1"/>
</dbReference>
<gene>
    <name evidence="7" type="ORF">DCR58_02245</name>
</gene>
<dbReference type="Proteomes" id="UP000262878">
    <property type="component" value="Unassembled WGS sequence"/>
</dbReference>
<dbReference type="InterPro" id="IPR006115">
    <property type="entry name" value="6PGDH_NADP-bd"/>
</dbReference>
<dbReference type="EMBL" id="DMUP01000045">
    <property type="protein sequence ID" value="HAR55588.1"/>
    <property type="molecule type" value="Genomic_DNA"/>
</dbReference>
<dbReference type="GO" id="GO:0050661">
    <property type="term" value="F:NADP binding"/>
    <property type="evidence" value="ECO:0007669"/>
    <property type="project" value="InterPro"/>
</dbReference>
<dbReference type="PROSITE" id="PS00895">
    <property type="entry name" value="3_HYDROXYISOBUT_DH"/>
    <property type="match status" value="1"/>
</dbReference>
<reference evidence="7 8" key="1">
    <citation type="journal article" date="2018" name="Nat. Biotechnol.">
        <title>A standardized bacterial taxonomy based on genome phylogeny substantially revises the tree of life.</title>
        <authorList>
            <person name="Parks D.H."/>
            <person name="Chuvochina M."/>
            <person name="Waite D.W."/>
            <person name="Rinke C."/>
            <person name="Skarshewski A."/>
            <person name="Chaumeil P.A."/>
            <person name="Hugenholtz P."/>
        </authorList>
    </citation>
    <scope>NUCLEOTIDE SEQUENCE [LARGE SCALE GENOMIC DNA]</scope>
    <source>
        <strain evidence="7">UBA9360</strain>
    </source>
</reference>
<evidence type="ECO:0000256" key="2">
    <source>
        <dbReference type="ARBA" id="ARBA00023002"/>
    </source>
</evidence>
<dbReference type="RefSeq" id="WP_337878065.1">
    <property type="nucleotide sequence ID" value="NZ_DBGH01000111.1"/>
</dbReference>